<evidence type="ECO:0000313" key="1">
    <source>
        <dbReference type="EMBL" id="SAL07760.1"/>
    </source>
</evidence>
<evidence type="ECO:0000313" key="2">
    <source>
        <dbReference type="EMBL" id="SAL07844.1"/>
    </source>
</evidence>
<reference evidence="3" key="1">
    <citation type="submission" date="2016-01" db="EMBL/GenBank/DDBJ databases">
        <authorList>
            <person name="Peeters Charlotte."/>
        </authorList>
    </citation>
    <scope>NUCLEOTIDE SEQUENCE [LARGE SCALE GENOMIC DNA]</scope>
</reference>
<dbReference type="AlphaFoldDB" id="A0A158EM03"/>
<dbReference type="Proteomes" id="UP000071859">
    <property type="component" value="Unassembled WGS sequence"/>
</dbReference>
<gene>
    <name evidence="1" type="ORF">AWB78_08713</name>
    <name evidence="2" type="ORF">AWB78_08736</name>
</gene>
<dbReference type="EMBL" id="FCOX02000324">
    <property type="protein sequence ID" value="SAL07760.1"/>
    <property type="molecule type" value="Genomic_DNA"/>
</dbReference>
<name>A0A158EM03_9BURK</name>
<accession>A0A158EM03</accession>
<reference evidence="1" key="2">
    <citation type="submission" date="2016-01" db="EMBL/GenBank/DDBJ databases">
        <authorList>
            <person name="Oliw E.H."/>
        </authorList>
    </citation>
    <scope>NUCLEOTIDE SEQUENCE [LARGE SCALE GENOMIC DNA]</scope>
    <source>
        <strain evidence="1">LMG 29321</strain>
    </source>
</reference>
<dbReference type="EMBL" id="FCOX02000372">
    <property type="protein sequence ID" value="SAL07844.1"/>
    <property type="molecule type" value="Genomic_DNA"/>
</dbReference>
<sequence>MRSPLHLARFRVESPVFFRGIRNYAVLPEMKVCISYKTVVGGPCRAATSRILTATFDRYAVGSSAAG</sequence>
<protein>
    <submittedName>
        <fullName evidence="1">Uncharacterized protein</fullName>
    </submittedName>
</protein>
<keyword evidence="3" id="KW-1185">Reference proteome</keyword>
<evidence type="ECO:0000313" key="3">
    <source>
        <dbReference type="Proteomes" id="UP000071859"/>
    </source>
</evidence>
<organism evidence="1 3">
    <name type="scientific">Caballeronia calidae</name>
    <dbReference type="NCBI Taxonomy" id="1777139"/>
    <lineage>
        <taxon>Bacteria</taxon>
        <taxon>Pseudomonadati</taxon>
        <taxon>Pseudomonadota</taxon>
        <taxon>Betaproteobacteria</taxon>
        <taxon>Burkholderiales</taxon>
        <taxon>Burkholderiaceae</taxon>
        <taxon>Caballeronia</taxon>
    </lineage>
</organism>
<proteinExistence type="predicted"/>